<reference evidence="4 5" key="1">
    <citation type="submission" date="2020-04" db="EMBL/GenBank/DDBJ databases">
        <authorList>
            <person name="Hogendoorn C."/>
        </authorList>
    </citation>
    <scope>NUCLEOTIDE SEQUENCE [LARGE SCALE GENOMIC DNA]</scope>
    <source>
        <strain evidence="4">COOX1</strain>
    </source>
</reference>
<dbReference type="PANTHER" id="PTHR16301">
    <property type="entry name" value="IMPACT-RELATED"/>
    <property type="match status" value="1"/>
</dbReference>
<dbReference type="InterPro" id="IPR035647">
    <property type="entry name" value="EFG_III/V"/>
</dbReference>
<name>A0A6F9EIW6_9BACL</name>
<dbReference type="InterPro" id="IPR015796">
    <property type="entry name" value="Impact_YigZ-like"/>
</dbReference>
<dbReference type="GO" id="GO:0006446">
    <property type="term" value="P:regulation of translational initiation"/>
    <property type="evidence" value="ECO:0007669"/>
    <property type="project" value="TreeGrafter"/>
</dbReference>
<dbReference type="SUPFAM" id="SSF54211">
    <property type="entry name" value="Ribosomal protein S5 domain 2-like"/>
    <property type="match status" value="1"/>
</dbReference>
<dbReference type="Pfam" id="PF01205">
    <property type="entry name" value="Impact_N"/>
    <property type="match status" value="1"/>
</dbReference>
<gene>
    <name evidence="4" type="ORF">COOX1_3480</name>
</gene>
<proteinExistence type="inferred from homology"/>
<comment type="similarity">
    <text evidence="1">Belongs to the IMPACT family.</text>
</comment>
<dbReference type="InterPro" id="IPR020568">
    <property type="entry name" value="Ribosomal_Su5_D2-typ_SF"/>
</dbReference>
<dbReference type="InterPro" id="IPR020569">
    <property type="entry name" value="UPF0029_Impact_CS"/>
</dbReference>
<feature type="domain" description="UPF0029" evidence="3">
    <location>
        <begin position="168"/>
        <end position="223"/>
    </location>
</feature>
<dbReference type="PANTHER" id="PTHR16301:SF20">
    <property type="entry name" value="IMPACT FAMILY MEMBER YIGZ"/>
    <property type="match status" value="1"/>
</dbReference>
<sequence>MTLRIFRVILGKKAEPASGMSRAVGGGGFVETYQTVGRQSEVEIVIKKSRFIGRAAPVASEEEAVSFLEAIRRKHWDATHNCYAYTIGPHSEIQRSSDDGEPAGTAGRPILEVLHHMNLRDTLVVVTRYFGGVLLGAGGLVRAYGHAASEAVRAAGLLSRRPYVRVRIRIPYPAFGKLDHRLAQRGWPREEPVFAEDVRLTVYVPRGREHECQSVAADATGGQVDLRFEEEVWLDEVDGAARVPSSLSGDFSGSNSPEG</sequence>
<protein>
    <submittedName>
        <fullName evidence="4">YigZ family protein</fullName>
    </submittedName>
</protein>
<evidence type="ECO:0000259" key="2">
    <source>
        <dbReference type="Pfam" id="PF01205"/>
    </source>
</evidence>
<dbReference type="InterPro" id="IPR036956">
    <property type="entry name" value="Impact_N_sf"/>
</dbReference>
<evidence type="ECO:0000259" key="3">
    <source>
        <dbReference type="Pfam" id="PF09186"/>
    </source>
</evidence>
<evidence type="ECO:0000256" key="1">
    <source>
        <dbReference type="ARBA" id="ARBA00007665"/>
    </source>
</evidence>
<dbReference type="Pfam" id="PF09186">
    <property type="entry name" value="DUF1949"/>
    <property type="match status" value="1"/>
</dbReference>
<evidence type="ECO:0000313" key="4">
    <source>
        <dbReference type="EMBL" id="CAB3396234.1"/>
    </source>
</evidence>
<dbReference type="Gene3D" id="3.30.230.30">
    <property type="entry name" value="Impact, N-terminal domain"/>
    <property type="match status" value="1"/>
</dbReference>
<dbReference type="SUPFAM" id="SSF54980">
    <property type="entry name" value="EF-G C-terminal domain-like"/>
    <property type="match status" value="1"/>
</dbReference>
<dbReference type="InterPro" id="IPR015269">
    <property type="entry name" value="UPF0029_Impact_C"/>
</dbReference>
<dbReference type="Gene3D" id="3.30.70.240">
    <property type="match status" value="1"/>
</dbReference>
<dbReference type="InterPro" id="IPR001498">
    <property type="entry name" value="Impact_N"/>
</dbReference>
<feature type="domain" description="Impact N-terminal" evidence="2">
    <location>
        <begin position="47"/>
        <end position="152"/>
    </location>
</feature>
<dbReference type="AlphaFoldDB" id="A0A6F9EIW6"/>
<dbReference type="GO" id="GO:0005737">
    <property type="term" value="C:cytoplasm"/>
    <property type="evidence" value="ECO:0007669"/>
    <property type="project" value="TreeGrafter"/>
</dbReference>
<organism evidence="4 5">
    <name type="scientific">Kyrpidia spormannii</name>
    <dbReference type="NCBI Taxonomy" id="2055160"/>
    <lineage>
        <taxon>Bacteria</taxon>
        <taxon>Bacillati</taxon>
        <taxon>Bacillota</taxon>
        <taxon>Bacilli</taxon>
        <taxon>Bacillales</taxon>
        <taxon>Alicyclobacillaceae</taxon>
        <taxon>Kyrpidia</taxon>
    </lineage>
</organism>
<dbReference type="EMBL" id="LR792683">
    <property type="protein sequence ID" value="CAB3396234.1"/>
    <property type="molecule type" value="Genomic_DNA"/>
</dbReference>
<dbReference type="InterPro" id="IPR023582">
    <property type="entry name" value="Impact"/>
</dbReference>
<dbReference type="PROSITE" id="PS00910">
    <property type="entry name" value="UPF0029"/>
    <property type="match status" value="1"/>
</dbReference>
<dbReference type="NCBIfam" id="TIGR00257">
    <property type="entry name" value="IMPACT_YIGZ"/>
    <property type="match status" value="1"/>
</dbReference>
<dbReference type="Proteomes" id="UP000502196">
    <property type="component" value="Chromosome"/>
</dbReference>
<evidence type="ECO:0000313" key="5">
    <source>
        <dbReference type="Proteomes" id="UP000502196"/>
    </source>
</evidence>
<accession>A0A6F9EIW6</accession>